<evidence type="ECO:0000313" key="3">
    <source>
        <dbReference type="Proteomes" id="UP000247498"/>
    </source>
</evidence>
<protein>
    <submittedName>
        <fullName evidence="2">Uncharacterized protein</fullName>
    </submittedName>
</protein>
<reference evidence="2 3" key="1">
    <citation type="journal article" date="2018" name="Sci. Rep.">
        <title>Raphidocelis subcapitata (=Pseudokirchneriella subcapitata) provides an insight into genome evolution and environmental adaptations in the Sphaeropleales.</title>
        <authorList>
            <person name="Suzuki S."/>
            <person name="Yamaguchi H."/>
            <person name="Nakajima N."/>
            <person name="Kawachi M."/>
        </authorList>
    </citation>
    <scope>NUCLEOTIDE SEQUENCE [LARGE SCALE GENOMIC DNA]</scope>
    <source>
        <strain evidence="2 3">NIES-35</strain>
    </source>
</reference>
<comment type="caution">
    <text evidence="2">The sequence shown here is derived from an EMBL/GenBank/DDBJ whole genome shotgun (WGS) entry which is preliminary data.</text>
</comment>
<evidence type="ECO:0000313" key="2">
    <source>
        <dbReference type="EMBL" id="GBF99835.1"/>
    </source>
</evidence>
<sequence>MWHPMPSAAKLRARGTAVCPQLPARRERRAAAVRAAAAAAAAHTAAAAAAPAPTAAPATATAAAKAASTRRRAPRLPQALPVGSPPALRLCRSCTRRAVAAAAAAAAGPGPGALGEDVRGLALLMLINENLRRRTGRPLLPEGADALQLRAAAEGLGVAVALFGPAASGAEGGGGAGGTGGGDVDADGAAARAAQLLYANANAADALAGAINGGGGGGAPRVGDALLLPACSADATPSAGCIAADAVRWRLGEGGGSSSGGELVIDRLLVCPVTAPNDSPIGVALLFDAWRHPCDGALGRPGFPRVAPSELPGPEQLQAAANSVREQADAVRALKQQRGLPNPNQDPAVQAAVSELQRRKELLARFEGLAAAFGRAAGDGIAPWLAGTAAKPEGGAPPPAGTG</sequence>
<dbReference type="Proteomes" id="UP000247498">
    <property type="component" value="Unassembled WGS sequence"/>
</dbReference>
<accession>A0A2V0PRD7</accession>
<dbReference type="EMBL" id="BDRX01000176">
    <property type="protein sequence ID" value="GBF99835.1"/>
    <property type="molecule type" value="Genomic_DNA"/>
</dbReference>
<proteinExistence type="predicted"/>
<name>A0A2V0PRD7_9CHLO</name>
<feature type="region of interest" description="Disordered" evidence="1">
    <location>
        <begin position="61"/>
        <end position="81"/>
    </location>
</feature>
<keyword evidence="3" id="KW-1185">Reference proteome</keyword>
<dbReference type="InParanoid" id="A0A2V0PRD7"/>
<organism evidence="2 3">
    <name type="scientific">Raphidocelis subcapitata</name>
    <dbReference type="NCBI Taxonomy" id="307507"/>
    <lineage>
        <taxon>Eukaryota</taxon>
        <taxon>Viridiplantae</taxon>
        <taxon>Chlorophyta</taxon>
        <taxon>core chlorophytes</taxon>
        <taxon>Chlorophyceae</taxon>
        <taxon>CS clade</taxon>
        <taxon>Sphaeropleales</taxon>
        <taxon>Selenastraceae</taxon>
        <taxon>Raphidocelis</taxon>
    </lineage>
</organism>
<dbReference type="AlphaFoldDB" id="A0A2V0PRD7"/>
<gene>
    <name evidence="2" type="ORF">Rsub_12535</name>
</gene>
<dbReference type="OrthoDB" id="549595at2759"/>
<evidence type="ECO:0000256" key="1">
    <source>
        <dbReference type="SAM" id="MobiDB-lite"/>
    </source>
</evidence>